<dbReference type="SUPFAM" id="SSF50939">
    <property type="entry name" value="Sialidases"/>
    <property type="match status" value="1"/>
</dbReference>
<evidence type="ECO:0000256" key="3">
    <source>
        <dbReference type="ARBA" id="ARBA00012733"/>
    </source>
</evidence>
<dbReference type="Pfam" id="PF13088">
    <property type="entry name" value="BNR_2"/>
    <property type="match status" value="1"/>
</dbReference>
<evidence type="ECO:0000256" key="1">
    <source>
        <dbReference type="ARBA" id="ARBA00000427"/>
    </source>
</evidence>
<feature type="domain" description="Sialidase" evidence="4">
    <location>
        <begin position="77"/>
        <end position="329"/>
    </location>
</feature>
<keyword evidence="6" id="KW-1185">Reference proteome</keyword>
<dbReference type="InterPro" id="IPR036278">
    <property type="entry name" value="Sialidase_sf"/>
</dbReference>
<reference evidence="5 6" key="1">
    <citation type="submission" date="2024-09" db="EMBL/GenBank/DDBJ databases">
        <authorList>
            <person name="Sun Q."/>
            <person name="Mori K."/>
        </authorList>
    </citation>
    <scope>NUCLEOTIDE SEQUENCE [LARGE SCALE GENOMIC DNA]</scope>
    <source>
        <strain evidence="5 6">TBRC 3947</strain>
    </source>
</reference>
<dbReference type="PANTHER" id="PTHR10628">
    <property type="entry name" value="SIALIDASE"/>
    <property type="match status" value="1"/>
</dbReference>
<proteinExistence type="inferred from homology"/>
<accession>A0ABV6LUL3</accession>
<name>A0ABV6LUL3_9ACTN</name>
<dbReference type="Gene3D" id="2.120.10.10">
    <property type="match status" value="2"/>
</dbReference>
<evidence type="ECO:0000259" key="4">
    <source>
        <dbReference type="Pfam" id="PF13088"/>
    </source>
</evidence>
<dbReference type="RefSeq" id="WP_377243439.1">
    <property type="nucleotide sequence ID" value="NZ_JBHLUH010000002.1"/>
</dbReference>
<dbReference type="InterPro" id="IPR011040">
    <property type="entry name" value="Sialidase"/>
</dbReference>
<dbReference type="InterPro" id="IPR026856">
    <property type="entry name" value="Sialidase_fam"/>
</dbReference>
<keyword evidence="5" id="KW-0378">Hydrolase</keyword>
<dbReference type="GO" id="GO:0004308">
    <property type="term" value="F:exo-alpha-sialidase activity"/>
    <property type="evidence" value="ECO:0007669"/>
    <property type="project" value="UniProtKB-EC"/>
</dbReference>
<keyword evidence="5" id="KW-0326">Glycosidase</keyword>
<dbReference type="Proteomes" id="UP001589867">
    <property type="component" value="Unassembled WGS sequence"/>
</dbReference>
<sequence length="358" mass="38242">MDRRTLIVGAAALGFSAATVATRARPAAARTAGFFDDVGQISAGNHMLPAIIANTGTSLTIAAQVRYTTTVPGGHHEKGAADIVTFHSTDNGQTWGPMRYVYQTAGPSGQCGYAPVLYRNDGDLVIMYAVGPQNWSTDQLTVHQRRSTDDGDTWGPVTTPTITSAHTNGLPSNGGKGFTFLPGTGRIVVPGRACLLYSDDGGASWTATPEFAGTVETKAQPYFIDGAISRTALVPWRTGNTTDGRIGKIRIADFYSNNGTVQHSFGASNNLGFDRYDNQTLIMTVTRSGQLYVRRSVDEGQTWIDEKLITGSAPSVRYSDVAVAKDGTIVVVYMTNETSASNGAPLHVVRFDMDWLTS</sequence>
<gene>
    <name evidence="5" type="ORF">ACFFIA_00295</name>
</gene>
<comment type="similarity">
    <text evidence="2">Belongs to the glycosyl hydrolase 33 family.</text>
</comment>
<evidence type="ECO:0000256" key="2">
    <source>
        <dbReference type="ARBA" id="ARBA00009348"/>
    </source>
</evidence>
<organism evidence="5 6">
    <name type="scientific">Phytohabitans kaempferiae</name>
    <dbReference type="NCBI Taxonomy" id="1620943"/>
    <lineage>
        <taxon>Bacteria</taxon>
        <taxon>Bacillati</taxon>
        <taxon>Actinomycetota</taxon>
        <taxon>Actinomycetes</taxon>
        <taxon>Micromonosporales</taxon>
        <taxon>Micromonosporaceae</taxon>
    </lineage>
</organism>
<comment type="caution">
    <text evidence="5">The sequence shown here is derived from an EMBL/GenBank/DDBJ whole genome shotgun (WGS) entry which is preliminary data.</text>
</comment>
<evidence type="ECO:0000313" key="5">
    <source>
        <dbReference type="EMBL" id="MFC0526105.1"/>
    </source>
</evidence>
<dbReference type="PANTHER" id="PTHR10628:SF30">
    <property type="entry name" value="EXO-ALPHA-SIALIDASE"/>
    <property type="match status" value="1"/>
</dbReference>
<evidence type="ECO:0000313" key="6">
    <source>
        <dbReference type="Proteomes" id="UP001589867"/>
    </source>
</evidence>
<protein>
    <recommendedName>
        <fullName evidence="3">exo-alpha-sialidase</fullName>
        <ecNumber evidence="3">3.2.1.18</ecNumber>
    </recommendedName>
</protein>
<comment type="catalytic activity">
    <reaction evidence="1">
        <text>Hydrolysis of alpha-(2-&gt;3)-, alpha-(2-&gt;6)-, alpha-(2-&gt;8)- glycosidic linkages of terminal sialic acid residues in oligosaccharides, glycoproteins, glycolipids, colominic acid and synthetic substrates.</text>
        <dbReference type="EC" id="3.2.1.18"/>
    </reaction>
</comment>
<dbReference type="EC" id="3.2.1.18" evidence="3"/>
<dbReference type="EMBL" id="JBHLUH010000002">
    <property type="protein sequence ID" value="MFC0526105.1"/>
    <property type="molecule type" value="Genomic_DNA"/>
</dbReference>
<dbReference type="CDD" id="cd15482">
    <property type="entry name" value="Sialidase_non-viral"/>
    <property type="match status" value="1"/>
</dbReference>